<evidence type="ECO:0000313" key="1">
    <source>
        <dbReference type="EMBL" id="ADI32768.1"/>
    </source>
</evidence>
<organism evidence="1">
    <name type="scientific">Drosophila melanogaster</name>
    <name type="common">Fruit fly</name>
    <dbReference type="NCBI Taxonomy" id="7227"/>
    <lineage>
        <taxon>Eukaryota</taxon>
        <taxon>Metazoa</taxon>
        <taxon>Ecdysozoa</taxon>
        <taxon>Arthropoda</taxon>
        <taxon>Hexapoda</taxon>
        <taxon>Insecta</taxon>
        <taxon>Pterygota</taxon>
        <taxon>Neoptera</taxon>
        <taxon>Endopterygota</taxon>
        <taxon>Diptera</taxon>
        <taxon>Brachycera</taxon>
        <taxon>Muscomorpha</taxon>
        <taxon>Ephydroidea</taxon>
        <taxon>Drosophilidae</taxon>
        <taxon>Drosophila</taxon>
        <taxon>Sophophora</taxon>
    </lineage>
</organism>
<dbReference type="AlphaFoldDB" id="D6W4N0"/>
<reference evidence="1" key="1">
    <citation type="submission" date="2010-06" db="EMBL/GenBank/DDBJ databases">
        <authorList>
            <person name="Carlson J."/>
            <person name="Booth B."/>
            <person name="Frise E."/>
            <person name="Sandler J."/>
            <person name="Wan K."/>
            <person name="Yu C."/>
            <person name="Celniker S."/>
        </authorList>
    </citation>
    <scope>NUCLEOTIDE SEQUENCE</scope>
</reference>
<proteinExistence type="evidence at transcript level"/>
<dbReference type="EMBL" id="BT124930">
    <property type="protein sequence ID" value="ADI32768.1"/>
    <property type="molecule type" value="mRNA"/>
</dbReference>
<protein>
    <submittedName>
        <fullName evidence="1">MIP22650p</fullName>
    </submittedName>
</protein>
<accession>D6W4N0</accession>
<name>D6W4N0_DROME</name>
<sequence length="72" mass="8284">MSCRVLPLCPTVYRHIPLGRAMYRLVPPSISPCVPRGVPFLTNLVNPFTLCEIQILSRIYKYKIGLCEFLKF</sequence>